<sequence length="584" mass="63276">MAFTFYSLFSPFIILHLLILCPSRATTNLGFSANLIPRDSPLSPFYNPSKSHFDLLHDAFKRSLNRIHHFKSALLSSSESKIQTRIIPGGGEFLMNISIGTPPVEFIGIADTGSDLTWTQCLPCEECFHQTIPLFNPKHSSTYSTIPCQTSTCNELERAAFCSGSGQNSTCGYGYSYGDGSHTNGILSYETLTIGGKSLRKIAFGCGHDSEGTFDENESGIIGLGGGKLSLISQIGVSVGKKFSYCLVPTTSNNASGIISFGTDANVPASSGAITTPLVPKSPDTYYYLTLEGISVGSNRINAISKKGTSRSNFDVGNEEGNIIIDSGTTLTFLPSEIFDDVVSKVGKAVRGEKVEDPTGMLSLCYKYSEDLEFPILTVHFNGGDVKLNPFNYFAKVNDDVVCFTMVSSKADIPIYGNLAQMDFLVGYDLEAKTVTFVPTDCTKRANMCAVLENFRIRSFMSAPEIHGIRIENIPGCNDGVCITAPYPEFSNSATTGVLNAPHATIVTFDSTKHTSLTPLYDSYSKATPCAIFLALPFFFLCKTCIASQLGRITPLPDLTKSTSHVSDVPFFFPSLQPIQHHPQ</sequence>
<proteinExistence type="inferred from homology"/>
<dbReference type="InterPro" id="IPR001969">
    <property type="entry name" value="Aspartic_peptidase_AS"/>
</dbReference>
<dbReference type="EMBL" id="JAAIUW010000011">
    <property type="protein sequence ID" value="KAF7809519.1"/>
    <property type="molecule type" value="Genomic_DNA"/>
</dbReference>
<evidence type="ECO:0000256" key="1">
    <source>
        <dbReference type="ARBA" id="ARBA00004613"/>
    </source>
</evidence>
<keyword evidence="6" id="KW-0064">Aspartyl protease</keyword>
<keyword evidence="5 9" id="KW-0732">Signal</keyword>
<keyword evidence="4" id="KW-0645">Protease</keyword>
<dbReference type="InterPro" id="IPR033121">
    <property type="entry name" value="PEPTIDASE_A1"/>
</dbReference>
<evidence type="ECO:0000313" key="11">
    <source>
        <dbReference type="EMBL" id="KAF7809519.1"/>
    </source>
</evidence>
<dbReference type="FunFam" id="2.40.70.10:FF:000050">
    <property type="entry name" value="Aspartic proteinase CDR1"/>
    <property type="match status" value="1"/>
</dbReference>
<evidence type="ECO:0000256" key="3">
    <source>
        <dbReference type="ARBA" id="ARBA00022525"/>
    </source>
</evidence>
<accession>A0A834T4P6</accession>
<dbReference type="InterPro" id="IPR034161">
    <property type="entry name" value="Pepsin-like_plant"/>
</dbReference>
<dbReference type="OrthoDB" id="2747330at2759"/>
<dbReference type="SUPFAM" id="SSF50630">
    <property type="entry name" value="Acid proteases"/>
    <property type="match status" value="1"/>
</dbReference>
<feature type="domain" description="Peptidase A1" evidence="10">
    <location>
        <begin position="93"/>
        <end position="438"/>
    </location>
</feature>
<evidence type="ECO:0000256" key="4">
    <source>
        <dbReference type="ARBA" id="ARBA00022670"/>
    </source>
</evidence>
<dbReference type="InterPro" id="IPR032799">
    <property type="entry name" value="TAXi_C"/>
</dbReference>
<dbReference type="Proteomes" id="UP000634136">
    <property type="component" value="Unassembled WGS sequence"/>
</dbReference>
<evidence type="ECO:0000256" key="6">
    <source>
        <dbReference type="ARBA" id="ARBA00022750"/>
    </source>
</evidence>
<keyword evidence="3" id="KW-0964">Secreted</keyword>
<protein>
    <submittedName>
        <fullName evidence="11">Aspartic proteinase CDR1-like</fullName>
    </submittedName>
</protein>
<dbReference type="FunFam" id="2.40.70.10:FF:000016">
    <property type="entry name" value="Probable aspartic protease At2g35615"/>
    <property type="match status" value="1"/>
</dbReference>
<organism evidence="11 12">
    <name type="scientific">Senna tora</name>
    <dbReference type="NCBI Taxonomy" id="362788"/>
    <lineage>
        <taxon>Eukaryota</taxon>
        <taxon>Viridiplantae</taxon>
        <taxon>Streptophyta</taxon>
        <taxon>Embryophyta</taxon>
        <taxon>Tracheophyta</taxon>
        <taxon>Spermatophyta</taxon>
        <taxon>Magnoliopsida</taxon>
        <taxon>eudicotyledons</taxon>
        <taxon>Gunneridae</taxon>
        <taxon>Pentapetalae</taxon>
        <taxon>rosids</taxon>
        <taxon>fabids</taxon>
        <taxon>Fabales</taxon>
        <taxon>Fabaceae</taxon>
        <taxon>Caesalpinioideae</taxon>
        <taxon>Cassia clade</taxon>
        <taxon>Senna</taxon>
    </lineage>
</organism>
<dbReference type="GO" id="GO:0006508">
    <property type="term" value="P:proteolysis"/>
    <property type="evidence" value="ECO:0007669"/>
    <property type="project" value="UniProtKB-KW"/>
</dbReference>
<gene>
    <name evidence="11" type="ORF">G2W53_036262</name>
</gene>
<dbReference type="InterPro" id="IPR021109">
    <property type="entry name" value="Peptidase_aspartic_dom_sf"/>
</dbReference>
<dbReference type="PANTHER" id="PTHR47967">
    <property type="entry name" value="OS07G0603500 PROTEIN-RELATED"/>
    <property type="match status" value="1"/>
</dbReference>
<dbReference type="InterPro" id="IPR032861">
    <property type="entry name" value="TAXi_N"/>
</dbReference>
<evidence type="ECO:0000256" key="2">
    <source>
        <dbReference type="ARBA" id="ARBA00007447"/>
    </source>
</evidence>
<name>A0A834T4P6_9FABA</name>
<dbReference type="GO" id="GO:0005576">
    <property type="term" value="C:extracellular region"/>
    <property type="evidence" value="ECO:0007669"/>
    <property type="project" value="UniProtKB-SubCell"/>
</dbReference>
<reference evidence="11" key="1">
    <citation type="submission" date="2020-09" db="EMBL/GenBank/DDBJ databases">
        <title>Genome-Enabled Discovery of Anthraquinone Biosynthesis in Senna tora.</title>
        <authorList>
            <person name="Kang S.-H."/>
            <person name="Pandey R.P."/>
            <person name="Lee C.-M."/>
            <person name="Sim J.-S."/>
            <person name="Jeong J.-T."/>
            <person name="Choi B.-S."/>
            <person name="Jung M."/>
            <person name="Ginzburg D."/>
            <person name="Zhao K."/>
            <person name="Won S.Y."/>
            <person name="Oh T.-J."/>
            <person name="Yu Y."/>
            <person name="Kim N.-H."/>
            <person name="Lee O.R."/>
            <person name="Lee T.-H."/>
            <person name="Bashyal P."/>
            <person name="Kim T.-S."/>
            <person name="Lee W.-H."/>
            <person name="Kawkins C."/>
            <person name="Kim C.-K."/>
            <person name="Kim J.S."/>
            <person name="Ahn B.O."/>
            <person name="Rhee S.Y."/>
            <person name="Sohng J.K."/>
        </authorList>
    </citation>
    <scope>NUCLEOTIDE SEQUENCE</scope>
    <source>
        <tissue evidence="11">Leaf</tissue>
    </source>
</reference>
<dbReference type="PROSITE" id="PS00141">
    <property type="entry name" value="ASP_PROTEASE"/>
    <property type="match status" value="1"/>
</dbReference>
<keyword evidence="7" id="KW-0378">Hydrolase</keyword>
<dbReference type="PANTHER" id="PTHR47967:SF128">
    <property type="entry name" value="ASPARTIC PROTEINASE CDR1-LIKE"/>
    <property type="match status" value="1"/>
</dbReference>
<dbReference type="PROSITE" id="PS51767">
    <property type="entry name" value="PEPTIDASE_A1"/>
    <property type="match status" value="1"/>
</dbReference>
<dbReference type="Pfam" id="PF14543">
    <property type="entry name" value="TAXi_N"/>
    <property type="match status" value="1"/>
</dbReference>
<feature type="chain" id="PRO_5032502740" evidence="9">
    <location>
        <begin position="26"/>
        <end position="584"/>
    </location>
</feature>
<dbReference type="GO" id="GO:0004190">
    <property type="term" value="F:aspartic-type endopeptidase activity"/>
    <property type="evidence" value="ECO:0007669"/>
    <property type="project" value="UniProtKB-KW"/>
</dbReference>
<evidence type="ECO:0000256" key="7">
    <source>
        <dbReference type="ARBA" id="ARBA00022801"/>
    </source>
</evidence>
<keyword evidence="8" id="KW-0325">Glycoprotein</keyword>
<dbReference type="Gene3D" id="2.40.70.10">
    <property type="entry name" value="Acid Proteases"/>
    <property type="match status" value="2"/>
</dbReference>
<evidence type="ECO:0000259" key="10">
    <source>
        <dbReference type="PROSITE" id="PS51767"/>
    </source>
</evidence>
<dbReference type="Pfam" id="PF14541">
    <property type="entry name" value="TAXi_C"/>
    <property type="match status" value="1"/>
</dbReference>
<keyword evidence="12" id="KW-1185">Reference proteome</keyword>
<evidence type="ECO:0000256" key="8">
    <source>
        <dbReference type="ARBA" id="ARBA00023180"/>
    </source>
</evidence>
<dbReference type="CDD" id="cd05476">
    <property type="entry name" value="pepsin_A_like_plant"/>
    <property type="match status" value="1"/>
</dbReference>
<dbReference type="AlphaFoldDB" id="A0A834T4P6"/>
<evidence type="ECO:0000256" key="5">
    <source>
        <dbReference type="ARBA" id="ARBA00022729"/>
    </source>
</evidence>
<comment type="caution">
    <text evidence="11">The sequence shown here is derived from an EMBL/GenBank/DDBJ whole genome shotgun (WGS) entry which is preliminary data.</text>
</comment>
<dbReference type="InterPro" id="IPR051708">
    <property type="entry name" value="Plant_Aspart_Prot_A1"/>
</dbReference>
<evidence type="ECO:0000256" key="9">
    <source>
        <dbReference type="SAM" id="SignalP"/>
    </source>
</evidence>
<comment type="similarity">
    <text evidence="2">Belongs to the peptidase A1 family.</text>
</comment>
<evidence type="ECO:0000313" key="12">
    <source>
        <dbReference type="Proteomes" id="UP000634136"/>
    </source>
</evidence>
<comment type="subcellular location">
    <subcellularLocation>
        <location evidence="1">Secreted</location>
    </subcellularLocation>
</comment>
<feature type="signal peptide" evidence="9">
    <location>
        <begin position="1"/>
        <end position="25"/>
    </location>
</feature>